<dbReference type="SUPFAM" id="SSF51069">
    <property type="entry name" value="Carbonic anhydrase"/>
    <property type="match status" value="1"/>
</dbReference>
<feature type="signal peptide" evidence="7">
    <location>
        <begin position="1"/>
        <end position="19"/>
    </location>
</feature>
<feature type="non-terminal residue" evidence="9">
    <location>
        <position position="218"/>
    </location>
</feature>
<dbReference type="Pfam" id="PF00194">
    <property type="entry name" value="Carb_anhydrase"/>
    <property type="match status" value="1"/>
</dbReference>
<feature type="domain" description="Alpha-carbonic anhydrase" evidence="8">
    <location>
        <begin position="39"/>
        <end position="218"/>
    </location>
</feature>
<feature type="non-terminal residue" evidence="9">
    <location>
        <position position="1"/>
    </location>
</feature>
<evidence type="ECO:0000256" key="5">
    <source>
        <dbReference type="ARBA" id="ARBA00023239"/>
    </source>
</evidence>
<evidence type="ECO:0000256" key="4">
    <source>
        <dbReference type="ARBA" id="ARBA00022833"/>
    </source>
</evidence>
<dbReference type="PROSITE" id="PS51144">
    <property type="entry name" value="ALPHA_CA_2"/>
    <property type="match status" value="1"/>
</dbReference>
<proteinExistence type="inferred from homology"/>
<evidence type="ECO:0000256" key="2">
    <source>
        <dbReference type="ARBA" id="ARBA00012925"/>
    </source>
</evidence>
<dbReference type="Gene3D" id="3.10.200.10">
    <property type="entry name" value="Alpha carbonic anhydrase"/>
    <property type="match status" value="1"/>
</dbReference>
<dbReference type="EC" id="4.2.1.1" evidence="2"/>
<organism evidence="9 10">
    <name type="scientific">Scytalidium lignicola</name>
    <name type="common">Hyphomycete</name>
    <dbReference type="NCBI Taxonomy" id="5539"/>
    <lineage>
        <taxon>Eukaryota</taxon>
        <taxon>Fungi</taxon>
        <taxon>Dikarya</taxon>
        <taxon>Ascomycota</taxon>
        <taxon>Pezizomycotina</taxon>
        <taxon>Leotiomycetes</taxon>
        <taxon>Leotiomycetes incertae sedis</taxon>
        <taxon>Scytalidium</taxon>
    </lineage>
</organism>
<dbReference type="AlphaFoldDB" id="A0A3E2GXC8"/>
<dbReference type="InterPro" id="IPR023561">
    <property type="entry name" value="Carbonic_anhydrase_a-class"/>
</dbReference>
<dbReference type="InterPro" id="IPR041891">
    <property type="entry name" value="Alpha_CA_prokaryot-like"/>
</dbReference>
<reference evidence="9 10" key="1">
    <citation type="submission" date="2018-05" db="EMBL/GenBank/DDBJ databases">
        <title>Draft genome sequence of Scytalidium lignicola DSM 105466, a ubiquitous saprotrophic fungus.</title>
        <authorList>
            <person name="Buettner E."/>
            <person name="Gebauer A.M."/>
            <person name="Hofrichter M."/>
            <person name="Liers C."/>
            <person name="Kellner H."/>
        </authorList>
    </citation>
    <scope>NUCLEOTIDE SEQUENCE [LARGE SCALE GENOMIC DNA]</scope>
    <source>
        <strain evidence="9 10">DSM 105466</strain>
    </source>
</reference>
<dbReference type="InterPro" id="IPR036398">
    <property type="entry name" value="CA_dom_sf"/>
</dbReference>
<comment type="catalytic activity">
    <reaction evidence="6">
        <text>hydrogencarbonate + H(+) = CO2 + H2O</text>
        <dbReference type="Rhea" id="RHEA:10748"/>
        <dbReference type="ChEBI" id="CHEBI:15377"/>
        <dbReference type="ChEBI" id="CHEBI:15378"/>
        <dbReference type="ChEBI" id="CHEBI:16526"/>
        <dbReference type="ChEBI" id="CHEBI:17544"/>
        <dbReference type="EC" id="4.2.1.1"/>
    </reaction>
</comment>
<evidence type="ECO:0000256" key="1">
    <source>
        <dbReference type="ARBA" id="ARBA00010718"/>
    </source>
</evidence>
<gene>
    <name evidence="9" type="ORF">B7463_g10562</name>
</gene>
<sequence>MKLLIALHIIQLLTSNVHASCGYGTHLHRREEDGEIPPPKFGYDGLEGPLRWAELDIAANTACNTGTRQSPINLITGSITVDSGAAYKLAIADTPEAEFENLGTTIEVPITGTLETAVQSYILKQFHFHSPSEHLVDDVHFDMESHFVFEAEGNKSIAVVSFPVSVGATNDPLLGTVLSKAGNITATGSVTATPPLSFTTLIMHLESNPVFRQVLSLS</sequence>
<dbReference type="EMBL" id="NCSJ02000305">
    <property type="protein sequence ID" value="RFU25771.1"/>
    <property type="molecule type" value="Genomic_DNA"/>
</dbReference>
<dbReference type="CDD" id="cd03124">
    <property type="entry name" value="alpha_CA_prokaryotic_like"/>
    <property type="match status" value="1"/>
</dbReference>
<comment type="similarity">
    <text evidence="1">Belongs to the alpha-carbonic anhydrase family.</text>
</comment>
<dbReference type="GO" id="GO:0004089">
    <property type="term" value="F:carbonate dehydratase activity"/>
    <property type="evidence" value="ECO:0007669"/>
    <property type="project" value="UniProtKB-EC"/>
</dbReference>
<keyword evidence="7" id="KW-0732">Signal</keyword>
<dbReference type="OMA" id="PQANSAC"/>
<keyword evidence="3" id="KW-0479">Metal-binding</keyword>
<feature type="chain" id="PRO_5017615547" description="carbonic anhydrase" evidence="7">
    <location>
        <begin position="20"/>
        <end position="218"/>
    </location>
</feature>
<dbReference type="STRING" id="5539.A0A3E2GXC8"/>
<protein>
    <recommendedName>
        <fullName evidence="2">carbonic anhydrase</fullName>
        <ecNumber evidence="2">4.2.1.1</ecNumber>
    </recommendedName>
</protein>
<keyword evidence="5" id="KW-0456">Lyase</keyword>
<dbReference type="GO" id="GO:0008270">
    <property type="term" value="F:zinc ion binding"/>
    <property type="evidence" value="ECO:0007669"/>
    <property type="project" value="InterPro"/>
</dbReference>
<evidence type="ECO:0000313" key="9">
    <source>
        <dbReference type="EMBL" id="RFU25771.1"/>
    </source>
</evidence>
<keyword evidence="10" id="KW-1185">Reference proteome</keyword>
<comment type="caution">
    <text evidence="9">The sequence shown here is derived from an EMBL/GenBank/DDBJ whole genome shotgun (WGS) entry which is preliminary data.</text>
</comment>
<dbReference type="PANTHER" id="PTHR18952">
    <property type="entry name" value="CARBONIC ANHYDRASE"/>
    <property type="match status" value="1"/>
</dbReference>
<keyword evidence="4" id="KW-0862">Zinc</keyword>
<evidence type="ECO:0000256" key="7">
    <source>
        <dbReference type="SAM" id="SignalP"/>
    </source>
</evidence>
<evidence type="ECO:0000259" key="8">
    <source>
        <dbReference type="PROSITE" id="PS51144"/>
    </source>
</evidence>
<evidence type="ECO:0000256" key="3">
    <source>
        <dbReference type="ARBA" id="ARBA00022723"/>
    </source>
</evidence>
<dbReference type="OrthoDB" id="429145at2759"/>
<evidence type="ECO:0000313" key="10">
    <source>
        <dbReference type="Proteomes" id="UP000258309"/>
    </source>
</evidence>
<accession>A0A3E2GXC8</accession>
<name>A0A3E2GXC8_SCYLI</name>
<dbReference type="Proteomes" id="UP000258309">
    <property type="component" value="Unassembled WGS sequence"/>
</dbReference>
<dbReference type="SMART" id="SM01057">
    <property type="entry name" value="Carb_anhydrase"/>
    <property type="match status" value="1"/>
</dbReference>
<dbReference type="PANTHER" id="PTHR18952:SF265">
    <property type="entry name" value="CARBONIC ANHYDRASE"/>
    <property type="match status" value="1"/>
</dbReference>
<evidence type="ECO:0000256" key="6">
    <source>
        <dbReference type="ARBA" id="ARBA00048348"/>
    </source>
</evidence>
<dbReference type="InterPro" id="IPR001148">
    <property type="entry name" value="CA_dom"/>
</dbReference>